<organism evidence="2 3">
    <name type="scientific">Pyrobaculum arsenaticum</name>
    <dbReference type="NCBI Taxonomy" id="121277"/>
    <lineage>
        <taxon>Archaea</taxon>
        <taxon>Thermoproteota</taxon>
        <taxon>Thermoprotei</taxon>
        <taxon>Thermoproteales</taxon>
        <taxon>Thermoproteaceae</taxon>
        <taxon>Pyrobaculum</taxon>
    </lineage>
</organism>
<dbReference type="Proteomes" id="UP000554766">
    <property type="component" value="Unassembled WGS sequence"/>
</dbReference>
<reference evidence="2 3" key="1">
    <citation type="journal article" date="2020" name="Nat. Commun.">
        <title>The structures of two archaeal type IV pili illuminate evolutionary relationships.</title>
        <authorList>
            <person name="Wang F."/>
            <person name="Baquero D.P."/>
            <person name="Su Z."/>
            <person name="Beltran L.C."/>
            <person name="Prangishvili D."/>
            <person name="Krupovic M."/>
            <person name="Egelman E.H."/>
        </authorList>
    </citation>
    <scope>NUCLEOTIDE SEQUENCE [LARGE SCALE GENOMIC DNA]</scope>
    <source>
        <strain evidence="2 3">2GA</strain>
    </source>
</reference>
<feature type="transmembrane region" description="Helical" evidence="1">
    <location>
        <begin position="6"/>
        <end position="26"/>
    </location>
</feature>
<evidence type="ECO:0000313" key="3">
    <source>
        <dbReference type="Proteomes" id="UP000554766"/>
    </source>
</evidence>
<keyword evidence="3" id="KW-1185">Reference proteome</keyword>
<sequence length="139" mass="14319">MSELGGGGVVLGLAPEAVVFFVRGLLRSPWRGSACCGVWVSAVVGTSFCCLGVGAAVCVDGGVVSSALLGVVWKVLGVIGGDGVVGARRGLWVVGAGCGVWCRLLGRRWWRDSFRGIYAGRSALGGERFGSAVLDRLDF</sequence>
<proteinExistence type="predicted"/>
<evidence type="ECO:0000256" key="1">
    <source>
        <dbReference type="SAM" id="Phobius"/>
    </source>
</evidence>
<feature type="transmembrane region" description="Helical" evidence="1">
    <location>
        <begin position="38"/>
        <end position="69"/>
    </location>
</feature>
<dbReference type="RefSeq" id="WP_011899880.1">
    <property type="nucleotide sequence ID" value="NZ_JAAVJF010000001.1"/>
</dbReference>
<keyword evidence="1" id="KW-1133">Transmembrane helix</keyword>
<evidence type="ECO:0008006" key="4">
    <source>
        <dbReference type="Google" id="ProtNLM"/>
    </source>
</evidence>
<dbReference type="EMBL" id="JAAVJF010000001">
    <property type="protein sequence ID" value="NYR15059.1"/>
    <property type="molecule type" value="Genomic_DNA"/>
</dbReference>
<keyword evidence="1" id="KW-0472">Membrane</keyword>
<evidence type="ECO:0000313" key="2">
    <source>
        <dbReference type="EMBL" id="NYR15059.1"/>
    </source>
</evidence>
<dbReference type="AlphaFoldDB" id="A0A7L4P7Q1"/>
<name>A0A7L4P7Q1_9CREN</name>
<gene>
    <name evidence="2" type="ORF">HC235_03640</name>
</gene>
<accession>A0A7L4P7Q1</accession>
<dbReference type="GeneID" id="38938060"/>
<protein>
    <recommendedName>
        <fullName evidence="4">Transmembrane protein</fullName>
    </recommendedName>
</protein>
<keyword evidence="1" id="KW-0812">Transmembrane</keyword>
<comment type="caution">
    <text evidence="2">The sequence shown here is derived from an EMBL/GenBank/DDBJ whole genome shotgun (WGS) entry which is preliminary data.</text>
</comment>